<protein>
    <submittedName>
        <fullName evidence="2">Uncharacterized protein</fullName>
    </submittedName>
</protein>
<keyword evidence="3" id="KW-1185">Reference proteome</keyword>
<accession>A0AAD7J6F2</accession>
<gene>
    <name evidence="2" type="ORF">DFH07DRAFT_958497</name>
</gene>
<proteinExistence type="predicted"/>
<feature type="compositionally biased region" description="Basic and acidic residues" evidence="1">
    <location>
        <begin position="473"/>
        <end position="482"/>
    </location>
</feature>
<organism evidence="2 3">
    <name type="scientific">Mycena maculata</name>
    <dbReference type="NCBI Taxonomy" id="230809"/>
    <lineage>
        <taxon>Eukaryota</taxon>
        <taxon>Fungi</taxon>
        <taxon>Dikarya</taxon>
        <taxon>Basidiomycota</taxon>
        <taxon>Agaricomycotina</taxon>
        <taxon>Agaricomycetes</taxon>
        <taxon>Agaricomycetidae</taxon>
        <taxon>Agaricales</taxon>
        <taxon>Marasmiineae</taxon>
        <taxon>Mycenaceae</taxon>
        <taxon>Mycena</taxon>
    </lineage>
</organism>
<feature type="region of interest" description="Disordered" evidence="1">
    <location>
        <begin position="470"/>
        <end position="495"/>
    </location>
</feature>
<dbReference type="AlphaFoldDB" id="A0AAD7J6F2"/>
<name>A0AAD7J6F2_9AGAR</name>
<sequence length="551" mass="60074">MPACSAVELSSPLGRVRHLLPRPRAGLRLLRVLFFPLPSLPSHAATAPVGAHICAFDLKSFYKLINKEDSPARFDMPARMPQLFLCRLLSSLFSPNRRPPVSSFPACTRVRLLAILRLCGDMTPARSTVEPSSCLSLHASGLPPSPHLLTATAPPPPSAPPLGDVPPFTSPGALPDIFDCHSLPPLPHVGALSTAMFVSRALRPPLSSPLGRLGTLFSAGDALCAPSSFPHLPTLFLLSRATYTAHRCVHFRPQICFSVSFPVGAHPRFSFPSFICTRIRMLACSVVEPSLPPLTSRSWRHILLCRRHALRAVFLPSPPYLFTWSTFGPGLPLRSDTLPRTFVSPFPASLASARISSSSQAPDPCVSLGDIRKAAVVSLTHKAARTHVWTPLPYYLSKLSPSPRRATSVANLGLLLRRRRRPPPSLRNRRCTAVSGRDPCLPTAPTAPPHPHCERADLVLIADRSAFAAPQDGADRERDRAQRASARTSLPSSSGPQLIPWLRTKSWNAVRLCPLLSSYVLTSSPPVYRLTLPLTRLDARSDFGRQLLPRP</sequence>
<dbReference type="EMBL" id="JARJLG010000056">
    <property type="protein sequence ID" value="KAJ7758152.1"/>
    <property type="molecule type" value="Genomic_DNA"/>
</dbReference>
<evidence type="ECO:0000313" key="3">
    <source>
        <dbReference type="Proteomes" id="UP001215280"/>
    </source>
</evidence>
<evidence type="ECO:0000313" key="2">
    <source>
        <dbReference type="EMBL" id="KAJ7758152.1"/>
    </source>
</evidence>
<feature type="compositionally biased region" description="Polar residues" evidence="1">
    <location>
        <begin position="485"/>
        <end position="495"/>
    </location>
</feature>
<comment type="caution">
    <text evidence="2">The sequence shown here is derived from an EMBL/GenBank/DDBJ whole genome shotgun (WGS) entry which is preliminary data.</text>
</comment>
<reference evidence="2" key="1">
    <citation type="submission" date="2023-03" db="EMBL/GenBank/DDBJ databases">
        <title>Massive genome expansion in bonnet fungi (Mycena s.s.) driven by repeated elements and novel gene families across ecological guilds.</title>
        <authorList>
            <consortium name="Lawrence Berkeley National Laboratory"/>
            <person name="Harder C.B."/>
            <person name="Miyauchi S."/>
            <person name="Viragh M."/>
            <person name="Kuo A."/>
            <person name="Thoen E."/>
            <person name="Andreopoulos B."/>
            <person name="Lu D."/>
            <person name="Skrede I."/>
            <person name="Drula E."/>
            <person name="Henrissat B."/>
            <person name="Morin E."/>
            <person name="Kohler A."/>
            <person name="Barry K."/>
            <person name="LaButti K."/>
            <person name="Morin E."/>
            <person name="Salamov A."/>
            <person name="Lipzen A."/>
            <person name="Mereny Z."/>
            <person name="Hegedus B."/>
            <person name="Baldrian P."/>
            <person name="Stursova M."/>
            <person name="Weitz H."/>
            <person name="Taylor A."/>
            <person name="Grigoriev I.V."/>
            <person name="Nagy L.G."/>
            <person name="Martin F."/>
            <person name="Kauserud H."/>
        </authorList>
    </citation>
    <scope>NUCLEOTIDE SEQUENCE</scope>
    <source>
        <strain evidence="2">CBHHK188m</strain>
    </source>
</reference>
<dbReference type="Proteomes" id="UP001215280">
    <property type="component" value="Unassembled WGS sequence"/>
</dbReference>
<evidence type="ECO:0000256" key="1">
    <source>
        <dbReference type="SAM" id="MobiDB-lite"/>
    </source>
</evidence>